<proteinExistence type="predicted"/>
<organism evidence="1 2">
    <name type="scientific">Collimonas arenae</name>
    <dbReference type="NCBI Taxonomy" id="279058"/>
    <lineage>
        <taxon>Bacteria</taxon>
        <taxon>Pseudomonadati</taxon>
        <taxon>Pseudomonadota</taxon>
        <taxon>Betaproteobacteria</taxon>
        <taxon>Burkholderiales</taxon>
        <taxon>Oxalobacteraceae</taxon>
        <taxon>Collimonas</taxon>
    </lineage>
</organism>
<dbReference type="HOGENOM" id="CLU_1915136_0_0_4"/>
<evidence type="ECO:0000313" key="2">
    <source>
        <dbReference type="Proteomes" id="UP000030302"/>
    </source>
</evidence>
<name>A0A0A1F9C2_9BURK</name>
<dbReference type="STRING" id="279058.LT85_0302"/>
<protein>
    <submittedName>
        <fullName evidence="1">Uncharacterized protein</fullName>
    </submittedName>
</protein>
<reference evidence="2" key="1">
    <citation type="journal article" date="2014" name="Soil Biol. Biochem.">
        <title>Structure and function of bacterial communities in ageing soils: Insights from the Mendocino ecological staircase.</title>
        <authorList>
            <person name="Uroz S."/>
            <person name="Tech J.J."/>
            <person name="Sawaya N.A."/>
            <person name="Frey-Klett P."/>
            <person name="Leveau J.H.J."/>
        </authorList>
    </citation>
    <scope>NUCLEOTIDE SEQUENCE [LARGE SCALE GENOMIC DNA]</scope>
    <source>
        <strain evidence="2">Cal35</strain>
    </source>
</reference>
<dbReference type="Proteomes" id="UP000030302">
    <property type="component" value="Chromosome"/>
</dbReference>
<evidence type="ECO:0000313" key="1">
    <source>
        <dbReference type="EMBL" id="AIY39462.1"/>
    </source>
</evidence>
<keyword evidence="2" id="KW-1185">Reference proteome</keyword>
<dbReference type="EMBL" id="CP009962">
    <property type="protein sequence ID" value="AIY39462.1"/>
    <property type="molecule type" value="Genomic_DNA"/>
</dbReference>
<gene>
    <name evidence="1" type="ORF">LT85_0302</name>
</gene>
<accession>A0A0A1F9C2</accession>
<dbReference type="AlphaFoldDB" id="A0A0A1F9C2"/>
<dbReference type="KEGG" id="care:LT85_0302"/>
<sequence>MLFMQLAVAGYVCPEHAVEQISEMAGMSVMADSQAMPGCEQIDHAQPSLCKVHTQAGQQSLDKPNLPHVQPFVPATLVLLSVIAVVDYPIALLPESTWLQRATAPPLSIQHCCFRI</sequence>